<dbReference type="EMBL" id="OX395141">
    <property type="protein sequence ID" value="CAI5795105.1"/>
    <property type="molecule type" value="Genomic_DNA"/>
</dbReference>
<feature type="region of interest" description="Disordered" evidence="1">
    <location>
        <begin position="23"/>
        <end position="57"/>
    </location>
</feature>
<organism evidence="2 3">
    <name type="scientific">Podarcis lilfordi</name>
    <name type="common">Lilford's wall lizard</name>
    <dbReference type="NCBI Taxonomy" id="74358"/>
    <lineage>
        <taxon>Eukaryota</taxon>
        <taxon>Metazoa</taxon>
        <taxon>Chordata</taxon>
        <taxon>Craniata</taxon>
        <taxon>Vertebrata</taxon>
        <taxon>Euteleostomi</taxon>
        <taxon>Lepidosauria</taxon>
        <taxon>Squamata</taxon>
        <taxon>Bifurcata</taxon>
        <taxon>Unidentata</taxon>
        <taxon>Episquamata</taxon>
        <taxon>Laterata</taxon>
        <taxon>Lacertibaenia</taxon>
        <taxon>Lacertidae</taxon>
        <taxon>Podarcis</taxon>
    </lineage>
</organism>
<evidence type="ECO:0000313" key="2">
    <source>
        <dbReference type="EMBL" id="CAI5795105.1"/>
    </source>
</evidence>
<dbReference type="Proteomes" id="UP001178461">
    <property type="component" value="Chromosome 15"/>
</dbReference>
<evidence type="ECO:0000256" key="1">
    <source>
        <dbReference type="SAM" id="MobiDB-lite"/>
    </source>
</evidence>
<accession>A0AA35LEY3</accession>
<dbReference type="AlphaFoldDB" id="A0AA35LEY3"/>
<keyword evidence="3" id="KW-1185">Reference proteome</keyword>
<name>A0AA35LEY3_9SAUR</name>
<proteinExistence type="predicted"/>
<gene>
    <name evidence="2" type="ORF">PODLI_1B023099</name>
</gene>
<reference evidence="2" key="1">
    <citation type="submission" date="2022-12" db="EMBL/GenBank/DDBJ databases">
        <authorList>
            <person name="Alioto T."/>
            <person name="Alioto T."/>
            <person name="Gomez Garrido J."/>
        </authorList>
    </citation>
    <scope>NUCLEOTIDE SEQUENCE</scope>
</reference>
<evidence type="ECO:0000313" key="3">
    <source>
        <dbReference type="Proteomes" id="UP001178461"/>
    </source>
</evidence>
<feature type="compositionally biased region" description="Basic residues" evidence="1">
    <location>
        <begin position="24"/>
        <end position="39"/>
    </location>
</feature>
<sequence length="57" mass="6373">MHCHKPQALSEKSVLQYPDAAIAAKKRCHKKHSKKSKKSRKDDSDSDSALTLIAMSH</sequence>
<protein>
    <submittedName>
        <fullName evidence="2">Uncharacterized protein</fullName>
    </submittedName>
</protein>